<protein>
    <recommendedName>
        <fullName evidence="7">Palmitoyltransferase</fullName>
        <ecNumber evidence="7">2.3.1.225</ecNumber>
    </recommendedName>
</protein>
<feature type="transmembrane region" description="Helical" evidence="7">
    <location>
        <begin position="331"/>
        <end position="351"/>
    </location>
</feature>
<feature type="transmembrane region" description="Helical" evidence="7">
    <location>
        <begin position="179"/>
        <end position="203"/>
    </location>
</feature>
<dbReference type="PROSITE" id="PS50216">
    <property type="entry name" value="DHHC"/>
    <property type="match status" value="1"/>
</dbReference>
<evidence type="ECO:0000256" key="2">
    <source>
        <dbReference type="ARBA" id="ARBA00022679"/>
    </source>
</evidence>
<proteinExistence type="inferred from homology"/>
<dbReference type="InterPro" id="IPR001594">
    <property type="entry name" value="Palmitoyltrfase_DHHC"/>
</dbReference>
<keyword evidence="2 7" id="KW-0808">Transferase</keyword>
<comment type="similarity">
    <text evidence="7">Belongs to the DHHC palmitoyltransferase family.</text>
</comment>
<evidence type="ECO:0000256" key="3">
    <source>
        <dbReference type="ARBA" id="ARBA00022692"/>
    </source>
</evidence>
<feature type="transmembrane region" description="Helical" evidence="7">
    <location>
        <begin position="51"/>
        <end position="76"/>
    </location>
</feature>
<keyword evidence="3 7" id="KW-0812">Transmembrane</keyword>
<keyword evidence="6 7" id="KW-0012">Acyltransferase</keyword>
<reference evidence="9" key="1">
    <citation type="submission" date="2023-10" db="EMBL/GenBank/DDBJ databases">
        <authorList>
            <person name="Chen Y."/>
            <person name="Shah S."/>
            <person name="Dougan E. K."/>
            <person name="Thang M."/>
            <person name="Chan C."/>
        </authorList>
    </citation>
    <scope>NUCLEOTIDE SEQUENCE [LARGE SCALE GENOMIC DNA]</scope>
</reference>
<keyword evidence="5 7" id="KW-0472">Membrane</keyword>
<keyword evidence="10" id="KW-1185">Reference proteome</keyword>
<feature type="transmembrane region" description="Helical" evidence="7">
    <location>
        <begin position="82"/>
        <end position="102"/>
    </location>
</feature>
<dbReference type="EMBL" id="CAUYUJ010016901">
    <property type="protein sequence ID" value="CAK0869903.1"/>
    <property type="molecule type" value="Genomic_DNA"/>
</dbReference>
<name>A0ABN9VCJ6_9DINO</name>
<sequence length="398" mass="44667">MGGGAVDDGAAKPPGRMCLRRLARRILRWAAGCADRCFETVDVCMKIIGPFFVLLALVLFGFESYGFFFMLLPMLLESGEVGHAWVCMLGSSGAFLLVNLLYNYAMAICTDPGLPPEHTEADDPDVVELGREPVRLCKKCFREKPPRAHHCSVCKRCVLKMDHHCPWINNCVGYRNYRYFCLFMLYLAGCCLFLACVFLDAFLDTAFHPRRSRFSFYVRQCFSLGWMLAVCILVALSLLGGFHCFLVFTNQTTIEFHSNMGSKSRAKRSGHVFRSRQPVALTIDDCSNASARRGCCRWYCLCMAGGSGLASPRSGGRPRHERQFSHWRSRVFGCAAALFVLFILRLLFWAAEGMAEASSATRVALDRRVGSAWAFENHSVFVLADRVIVIAIKKAWSD</sequence>
<dbReference type="PANTHER" id="PTHR12246">
    <property type="entry name" value="PALMITOYLTRANSFERASE ZDHHC16"/>
    <property type="match status" value="1"/>
</dbReference>
<keyword evidence="4 7" id="KW-1133">Transmembrane helix</keyword>
<evidence type="ECO:0000256" key="6">
    <source>
        <dbReference type="ARBA" id="ARBA00023315"/>
    </source>
</evidence>
<comment type="domain">
    <text evidence="7">The DHHC domain is required for palmitoyltransferase activity.</text>
</comment>
<evidence type="ECO:0000313" key="10">
    <source>
        <dbReference type="Proteomes" id="UP001189429"/>
    </source>
</evidence>
<comment type="catalytic activity">
    <reaction evidence="7">
        <text>L-cysteinyl-[protein] + hexadecanoyl-CoA = S-hexadecanoyl-L-cysteinyl-[protein] + CoA</text>
        <dbReference type="Rhea" id="RHEA:36683"/>
        <dbReference type="Rhea" id="RHEA-COMP:10131"/>
        <dbReference type="Rhea" id="RHEA-COMP:11032"/>
        <dbReference type="ChEBI" id="CHEBI:29950"/>
        <dbReference type="ChEBI" id="CHEBI:57287"/>
        <dbReference type="ChEBI" id="CHEBI:57379"/>
        <dbReference type="ChEBI" id="CHEBI:74151"/>
        <dbReference type="EC" id="2.3.1.225"/>
    </reaction>
</comment>
<evidence type="ECO:0000313" key="9">
    <source>
        <dbReference type="EMBL" id="CAK0869903.1"/>
    </source>
</evidence>
<feature type="transmembrane region" description="Helical" evidence="7">
    <location>
        <begin position="223"/>
        <end position="248"/>
    </location>
</feature>
<dbReference type="Proteomes" id="UP001189429">
    <property type="component" value="Unassembled WGS sequence"/>
</dbReference>
<dbReference type="EC" id="2.3.1.225" evidence="7"/>
<gene>
    <name evidence="9" type="ORF">PCOR1329_LOCUS56136</name>
</gene>
<evidence type="ECO:0000256" key="4">
    <source>
        <dbReference type="ARBA" id="ARBA00022989"/>
    </source>
</evidence>
<feature type="domain" description="Palmitoyltransferase DHHC" evidence="8">
    <location>
        <begin position="135"/>
        <end position="258"/>
    </location>
</feature>
<evidence type="ECO:0000256" key="5">
    <source>
        <dbReference type="ARBA" id="ARBA00023136"/>
    </source>
</evidence>
<accession>A0ABN9VCJ6</accession>
<evidence type="ECO:0000256" key="1">
    <source>
        <dbReference type="ARBA" id="ARBA00004141"/>
    </source>
</evidence>
<evidence type="ECO:0000259" key="8">
    <source>
        <dbReference type="Pfam" id="PF01529"/>
    </source>
</evidence>
<dbReference type="InterPro" id="IPR039859">
    <property type="entry name" value="PFA4/ZDH16/20/ERF2-like"/>
</dbReference>
<evidence type="ECO:0000256" key="7">
    <source>
        <dbReference type="RuleBase" id="RU079119"/>
    </source>
</evidence>
<dbReference type="Pfam" id="PF01529">
    <property type="entry name" value="DHHC"/>
    <property type="match status" value="1"/>
</dbReference>
<comment type="subcellular location">
    <subcellularLocation>
        <location evidence="1">Membrane</location>
        <topology evidence="1">Multi-pass membrane protein</topology>
    </subcellularLocation>
</comment>
<comment type="caution">
    <text evidence="9">The sequence shown here is derived from an EMBL/GenBank/DDBJ whole genome shotgun (WGS) entry which is preliminary data.</text>
</comment>
<organism evidence="9 10">
    <name type="scientific">Prorocentrum cordatum</name>
    <dbReference type="NCBI Taxonomy" id="2364126"/>
    <lineage>
        <taxon>Eukaryota</taxon>
        <taxon>Sar</taxon>
        <taxon>Alveolata</taxon>
        <taxon>Dinophyceae</taxon>
        <taxon>Prorocentrales</taxon>
        <taxon>Prorocentraceae</taxon>
        <taxon>Prorocentrum</taxon>
    </lineage>
</organism>